<dbReference type="EMBL" id="JBBMEX010000002">
    <property type="protein sequence ID" value="MEQ2556677.1"/>
    <property type="molecule type" value="Genomic_DNA"/>
</dbReference>
<evidence type="ECO:0000259" key="4">
    <source>
        <dbReference type="Pfam" id="PF00535"/>
    </source>
</evidence>
<dbReference type="InterPro" id="IPR029044">
    <property type="entry name" value="Nucleotide-diphossugar_trans"/>
</dbReference>
<dbReference type="RefSeq" id="WP_353529676.1">
    <property type="nucleotide sequence ID" value="NZ_JBBMEX010000002.1"/>
</dbReference>
<protein>
    <submittedName>
        <fullName evidence="5">Glycosyltransferase family 2 protein</fullName>
        <ecNumber evidence="5">2.4.-.-</ecNumber>
    </submittedName>
</protein>
<dbReference type="SUPFAM" id="SSF53448">
    <property type="entry name" value="Nucleotide-diphospho-sugar transferases"/>
    <property type="match status" value="1"/>
</dbReference>
<accession>A0ABV1HAD6</accession>
<feature type="transmembrane region" description="Helical" evidence="3">
    <location>
        <begin position="293"/>
        <end position="315"/>
    </location>
</feature>
<keyword evidence="3" id="KW-1133">Transmembrane helix</keyword>
<keyword evidence="1 5" id="KW-0328">Glycosyltransferase</keyword>
<keyword evidence="3" id="KW-0472">Membrane</keyword>
<dbReference type="Proteomes" id="UP001454489">
    <property type="component" value="Unassembled WGS sequence"/>
</dbReference>
<dbReference type="PANTHER" id="PTHR22916:SF51">
    <property type="entry name" value="GLYCOSYLTRANSFERASE EPSH-RELATED"/>
    <property type="match status" value="1"/>
</dbReference>
<dbReference type="CDD" id="cd00761">
    <property type="entry name" value="Glyco_tranf_GTA_type"/>
    <property type="match status" value="1"/>
</dbReference>
<reference evidence="5 6" key="1">
    <citation type="submission" date="2024-03" db="EMBL/GenBank/DDBJ databases">
        <title>Human intestinal bacterial collection.</title>
        <authorList>
            <person name="Pauvert C."/>
            <person name="Hitch T.C.A."/>
            <person name="Clavel T."/>
        </authorList>
    </citation>
    <scope>NUCLEOTIDE SEQUENCE [LARGE SCALE GENOMIC DNA]</scope>
    <source>
        <strain evidence="5 6">CLA-AA-H185</strain>
    </source>
</reference>
<dbReference type="GO" id="GO:0016757">
    <property type="term" value="F:glycosyltransferase activity"/>
    <property type="evidence" value="ECO:0007669"/>
    <property type="project" value="UniProtKB-KW"/>
</dbReference>
<sequence length="328" mass="37729">MSQSLISVIVPVYNVKEYLNTCVESILNQTHENLEVILVDDGSTDGSGEICDSYAKTDTRVQVLHTKNGGQAAARNRGIEVSKGEYLTFIDSDDSMEPELIETLYLAQKKSGANLVSCRWRNVYEDGRIERSSGQTSGSVNVGKEEALRRMLYQIDTDVCVWAKLYQRDLFKSLRFEEGKIYEDFAIMFPILEQTQKVTFLGYDGYCYLQRSAGTMRQSFHRKKMALIDYAEVMYRHISTVYPKLAEAAAYRAVRADFNIYLQIPRTAEYKEERKRVENCIKKYRKTVLRDQYAGFGTKAPLLCTWISFGLVYRLKDMKKLGKRQGQI</sequence>
<feature type="domain" description="Glycosyltransferase 2-like" evidence="4">
    <location>
        <begin position="7"/>
        <end position="174"/>
    </location>
</feature>
<name>A0ABV1HAD6_9FIRM</name>
<dbReference type="InterPro" id="IPR001173">
    <property type="entry name" value="Glyco_trans_2-like"/>
</dbReference>
<gene>
    <name evidence="5" type="ORF">WMO43_02110</name>
</gene>
<comment type="caution">
    <text evidence="5">The sequence shown here is derived from an EMBL/GenBank/DDBJ whole genome shotgun (WGS) entry which is preliminary data.</text>
</comment>
<proteinExistence type="predicted"/>
<dbReference type="Pfam" id="PF00535">
    <property type="entry name" value="Glycos_transf_2"/>
    <property type="match status" value="1"/>
</dbReference>
<dbReference type="EC" id="2.4.-.-" evidence="5"/>
<evidence type="ECO:0000256" key="2">
    <source>
        <dbReference type="ARBA" id="ARBA00022679"/>
    </source>
</evidence>
<organism evidence="5 6">
    <name type="scientific">Maccoyibacter intestinihominis</name>
    <dbReference type="NCBI Taxonomy" id="3133499"/>
    <lineage>
        <taxon>Bacteria</taxon>
        <taxon>Bacillati</taxon>
        <taxon>Bacillota</taxon>
        <taxon>Clostridia</taxon>
        <taxon>Lachnospirales</taxon>
        <taxon>Lachnospiraceae</taxon>
        <taxon>Maccoyibacter</taxon>
    </lineage>
</organism>
<dbReference type="PANTHER" id="PTHR22916">
    <property type="entry name" value="GLYCOSYLTRANSFERASE"/>
    <property type="match status" value="1"/>
</dbReference>
<dbReference type="Gene3D" id="3.90.550.10">
    <property type="entry name" value="Spore Coat Polysaccharide Biosynthesis Protein SpsA, Chain A"/>
    <property type="match status" value="1"/>
</dbReference>
<evidence type="ECO:0000313" key="6">
    <source>
        <dbReference type="Proteomes" id="UP001454489"/>
    </source>
</evidence>
<evidence type="ECO:0000256" key="1">
    <source>
        <dbReference type="ARBA" id="ARBA00022676"/>
    </source>
</evidence>
<evidence type="ECO:0000313" key="5">
    <source>
        <dbReference type="EMBL" id="MEQ2556677.1"/>
    </source>
</evidence>
<keyword evidence="3" id="KW-0812">Transmembrane</keyword>
<keyword evidence="6" id="KW-1185">Reference proteome</keyword>
<evidence type="ECO:0000256" key="3">
    <source>
        <dbReference type="SAM" id="Phobius"/>
    </source>
</evidence>
<keyword evidence="2 5" id="KW-0808">Transferase</keyword>